<evidence type="ECO:0000259" key="1">
    <source>
        <dbReference type="Pfam" id="PF24626"/>
    </source>
</evidence>
<dbReference type="EMBL" id="CP133620">
    <property type="protein sequence ID" value="WMV46472.1"/>
    <property type="molecule type" value="Genomic_DNA"/>
</dbReference>
<dbReference type="InterPro" id="IPR056924">
    <property type="entry name" value="SH3_Tf2-1"/>
</dbReference>
<evidence type="ECO:0000313" key="3">
    <source>
        <dbReference type="Proteomes" id="UP001234989"/>
    </source>
</evidence>
<protein>
    <recommendedName>
        <fullName evidence="1">Tf2-1-like SH3-like domain-containing protein</fullName>
    </recommendedName>
</protein>
<proteinExistence type="predicted"/>
<evidence type="ECO:0000313" key="2">
    <source>
        <dbReference type="EMBL" id="WMV46472.1"/>
    </source>
</evidence>
<accession>A0AAF0ZNZ1</accession>
<organism evidence="2 3">
    <name type="scientific">Solanum verrucosum</name>
    <dbReference type="NCBI Taxonomy" id="315347"/>
    <lineage>
        <taxon>Eukaryota</taxon>
        <taxon>Viridiplantae</taxon>
        <taxon>Streptophyta</taxon>
        <taxon>Embryophyta</taxon>
        <taxon>Tracheophyta</taxon>
        <taxon>Spermatophyta</taxon>
        <taxon>Magnoliopsida</taxon>
        <taxon>eudicotyledons</taxon>
        <taxon>Gunneridae</taxon>
        <taxon>Pentapetalae</taxon>
        <taxon>asterids</taxon>
        <taxon>lamiids</taxon>
        <taxon>Solanales</taxon>
        <taxon>Solanaceae</taxon>
        <taxon>Solanoideae</taxon>
        <taxon>Solaneae</taxon>
        <taxon>Solanum</taxon>
    </lineage>
</organism>
<sequence>MKCVMRFGKKGKLSPRYVSPYQVLKRVGKVAYELDLPNELAPVHPVLHVSMLKKCIGDPVSIVPLEGFGVDESLAYEEVPVEILDRQVKRLRNKEVASVKVLWRNHLVEGATWEAEADMKSRYPHLFPSTPIQT</sequence>
<feature type="domain" description="Tf2-1-like SH3-like" evidence="1">
    <location>
        <begin position="6"/>
        <end position="55"/>
    </location>
</feature>
<name>A0AAF0ZNZ1_SOLVR</name>
<dbReference type="AlphaFoldDB" id="A0AAF0ZNZ1"/>
<reference evidence="2" key="1">
    <citation type="submission" date="2023-08" db="EMBL/GenBank/DDBJ databases">
        <title>A de novo genome assembly of Solanum verrucosum Schlechtendal, a Mexican diploid species geographically isolated from the other diploid A-genome species in potato relatives.</title>
        <authorList>
            <person name="Hosaka K."/>
        </authorList>
    </citation>
    <scope>NUCLEOTIDE SEQUENCE</scope>
    <source>
        <tissue evidence="2">Young leaves</tissue>
    </source>
</reference>
<dbReference type="PANTHER" id="PTHR46148">
    <property type="entry name" value="CHROMO DOMAIN-CONTAINING PROTEIN"/>
    <property type="match status" value="1"/>
</dbReference>
<keyword evidence="3" id="KW-1185">Reference proteome</keyword>
<gene>
    <name evidence="2" type="ORF">MTR67_039857</name>
</gene>
<dbReference type="Proteomes" id="UP001234989">
    <property type="component" value="Chromosome 9"/>
</dbReference>
<dbReference type="PANTHER" id="PTHR46148:SF57">
    <property type="entry name" value="OS12G0499874 PROTEIN"/>
    <property type="match status" value="1"/>
</dbReference>
<dbReference type="Pfam" id="PF24626">
    <property type="entry name" value="SH3_Tf2-1"/>
    <property type="match status" value="1"/>
</dbReference>